<evidence type="ECO:0000259" key="1">
    <source>
        <dbReference type="Pfam" id="PF00535"/>
    </source>
</evidence>
<evidence type="ECO:0000313" key="3">
    <source>
        <dbReference type="Proteomes" id="UP000190541"/>
    </source>
</evidence>
<keyword evidence="3" id="KW-1185">Reference proteome</keyword>
<dbReference type="RefSeq" id="WP_079718747.1">
    <property type="nucleotide sequence ID" value="NZ_FUYS01000020.1"/>
</dbReference>
<feature type="domain" description="Glycosyltransferase 2-like" evidence="1">
    <location>
        <begin position="10"/>
        <end position="116"/>
    </location>
</feature>
<sequence length="329" mass="38123">MKNKHSALVSIIIPVYNSENYIVDTIHSCLNQSHKNIEIIVVNDGSTDSSEKKILEIQSQKIKYHKVENNGPCAARNFGIQQAKGDLVQFLDHDDILHPDKLERQLERYAEFGDLYIYSAKMGTANAQTLTIDPDYELYQNDFTIERYFETVLNQFGKYITTGAWLVPAELIKLTHGWDENAGLNDDGEYFARLILNSKGIIYCDNAVFYFRRNVPNSLSKRFDSKDVYEKWLHSYILYAKHFHEKLDPTTAKELSWKALSRYYCASYPNYPDLLEKCKQLINELGYKHPYAHGGSKFYTTSKVVGVYNALKIWNLKNTAKRTLNKLLR</sequence>
<dbReference type="STRING" id="623280.SAMN05660226_04138"/>
<dbReference type="InterPro" id="IPR029044">
    <property type="entry name" value="Nucleotide-diphossugar_trans"/>
</dbReference>
<dbReference type="CDD" id="cd00761">
    <property type="entry name" value="Glyco_tranf_GTA_type"/>
    <property type="match status" value="1"/>
</dbReference>
<dbReference type="AlphaFoldDB" id="A0A1T5FQC0"/>
<dbReference type="Pfam" id="PF00535">
    <property type="entry name" value="Glycos_transf_2"/>
    <property type="match status" value="1"/>
</dbReference>
<dbReference type="PANTHER" id="PTHR22916:SF3">
    <property type="entry name" value="UDP-GLCNAC:BETAGAL BETA-1,3-N-ACETYLGLUCOSAMINYLTRANSFERASE-LIKE PROTEIN 1"/>
    <property type="match status" value="1"/>
</dbReference>
<organism evidence="2 3">
    <name type="scientific">Parapedobacter luteus</name>
    <dbReference type="NCBI Taxonomy" id="623280"/>
    <lineage>
        <taxon>Bacteria</taxon>
        <taxon>Pseudomonadati</taxon>
        <taxon>Bacteroidota</taxon>
        <taxon>Sphingobacteriia</taxon>
        <taxon>Sphingobacteriales</taxon>
        <taxon>Sphingobacteriaceae</taxon>
        <taxon>Parapedobacter</taxon>
    </lineage>
</organism>
<dbReference type="InterPro" id="IPR001173">
    <property type="entry name" value="Glyco_trans_2-like"/>
</dbReference>
<dbReference type="PANTHER" id="PTHR22916">
    <property type="entry name" value="GLYCOSYLTRANSFERASE"/>
    <property type="match status" value="1"/>
</dbReference>
<dbReference type="OrthoDB" id="597270at2"/>
<dbReference type="Proteomes" id="UP000190541">
    <property type="component" value="Unassembled WGS sequence"/>
</dbReference>
<evidence type="ECO:0000313" key="2">
    <source>
        <dbReference type="EMBL" id="SKB98369.1"/>
    </source>
</evidence>
<protein>
    <submittedName>
        <fullName evidence="2">Glycosyltransferase involved in cell wall bisynthesis</fullName>
    </submittedName>
</protein>
<dbReference type="EMBL" id="FUYS01000020">
    <property type="protein sequence ID" value="SKB98369.1"/>
    <property type="molecule type" value="Genomic_DNA"/>
</dbReference>
<reference evidence="2 3" key="1">
    <citation type="submission" date="2017-02" db="EMBL/GenBank/DDBJ databases">
        <authorList>
            <person name="Peterson S.W."/>
        </authorList>
    </citation>
    <scope>NUCLEOTIDE SEQUENCE [LARGE SCALE GENOMIC DNA]</scope>
    <source>
        <strain evidence="2 3">DSM 22899</strain>
    </source>
</reference>
<proteinExistence type="predicted"/>
<dbReference type="SUPFAM" id="SSF53448">
    <property type="entry name" value="Nucleotide-diphospho-sugar transferases"/>
    <property type="match status" value="1"/>
</dbReference>
<accession>A0A1T5FQC0</accession>
<gene>
    <name evidence="2" type="ORF">SAMN05660226_04138</name>
</gene>
<name>A0A1T5FQC0_9SPHI</name>
<dbReference type="GO" id="GO:0016758">
    <property type="term" value="F:hexosyltransferase activity"/>
    <property type="evidence" value="ECO:0007669"/>
    <property type="project" value="UniProtKB-ARBA"/>
</dbReference>
<dbReference type="Gene3D" id="3.90.550.10">
    <property type="entry name" value="Spore Coat Polysaccharide Biosynthesis Protein SpsA, Chain A"/>
    <property type="match status" value="1"/>
</dbReference>
<keyword evidence="2" id="KW-0808">Transferase</keyword>